<keyword evidence="2" id="KW-1185">Reference proteome</keyword>
<accession>A0AAD9PXR4</accession>
<gene>
    <name evidence="1" type="ORF">P5673_028650</name>
</gene>
<reference evidence="1" key="2">
    <citation type="journal article" date="2023" name="Science">
        <title>Genomic signatures of disease resistance in endangered staghorn corals.</title>
        <authorList>
            <person name="Vollmer S.V."/>
            <person name="Selwyn J.D."/>
            <person name="Despard B.A."/>
            <person name="Roesel C.L."/>
        </authorList>
    </citation>
    <scope>NUCLEOTIDE SEQUENCE</scope>
    <source>
        <strain evidence="1">K2</strain>
    </source>
</reference>
<reference evidence="1" key="1">
    <citation type="journal article" date="2023" name="G3 (Bethesda)">
        <title>Whole genome assembly and annotation of the endangered Caribbean coral Acropora cervicornis.</title>
        <authorList>
            <person name="Selwyn J.D."/>
            <person name="Vollmer S.V."/>
        </authorList>
    </citation>
    <scope>NUCLEOTIDE SEQUENCE</scope>
    <source>
        <strain evidence="1">K2</strain>
    </source>
</reference>
<protein>
    <submittedName>
        <fullName evidence="1">Uncharacterized protein</fullName>
    </submittedName>
</protein>
<dbReference type="AlphaFoldDB" id="A0AAD9PXR4"/>
<dbReference type="Proteomes" id="UP001249851">
    <property type="component" value="Unassembled WGS sequence"/>
</dbReference>
<name>A0AAD9PXR4_ACRCE</name>
<feature type="non-terminal residue" evidence="1">
    <location>
        <position position="1"/>
    </location>
</feature>
<dbReference type="EMBL" id="JARQWQ010000108">
    <property type="protein sequence ID" value="KAK2550600.1"/>
    <property type="molecule type" value="Genomic_DNA"/>
</dbReference>
<sequence>GETRQVIRRLHRERIFAQNKKLHFKFCAYPPKPTKETLWAFMNKYYFCIKNIAFEDCHKNATNVERRNLERAFLISRASDEQKFCDGIDFKLSYPRNLRQNDCEKNYVEVKQACESSYVETYLKNKSDKSLC</sequence>
<organism evidence="1 2">
    <name type="scientific">Acropora cervicornis</name>
    <name type="common">Staghorn coral</name>
    <dbReference type="NCBI Taxonomy" id="6130"/>
    <lineage>
        <taxon>Eukaryota</taxon>
        <taxon>Metazoa</taxon>
        <taxon>Cnidaria</taxon>
        <taxon>Anthozoa</taxon>
        <taxon>Hexacorallia</taxon>
        <taxon>Scleractinia</taxon>
        <taxon>Astrocoeniina</taxon>
        <taxon>Acroporidae</taxon>
        <taxon>Acropora</taxon>
    </lineage>
</organism>
<proteinExistence type="predicted"/>
<evidence type="ECO:0000313" key="1">
    <source>
        <dbReference type="EMBL" id="KAK2550600.1"/>
    </source>
</evidence>
<comment type="caution">
    <text evidence="1">The sequence shown here is derived from an EMBL/GenBank/DDBJ whole genome shotgun (WGS) entry which is preliminary data.</text>
</comment>
<evidence type="ECO:0000313" key="2">
    <source>
        <dbReference type="Proteomes" id="UP001249851"/>
    </source>
</evidence>
<feature type="non-terminal residue" evidence="1">
    <location>
        <position position="132"/>
    </location>
</feature>